<dbReference type="AlphaFoldDB" id="A0A7W4NNZ7"/>
<accession>A0A7W4NNZ7</accession>
<gene>
    <name evidence="1" type="ORF">HLH48_13720</name>
</gene>
<dbReference type="EMBL" id="JABEQJ010000017">
    <property type="protein sequence ID" value="MBB2161217.1"/>
    <property type="molecule type" value="Genomic_DNA"/>
</dbReference>
<proteinExistence type="predicted"/>
<dbReference type="RefSeq" id="WP_182998049.1">
    <property type="nucleotide sequence ID" value="NZ_JABEQJ010000017.1"/>
</dbReference>
<evidence type="ECO:0000313" key="2">
    <source>
        <dbReference type="Proteomes" id="UP000589085"/>
    </source>
</evidence>
<reference evidence="1 2" key="1">
    <citation type="submission" date="2020-04" db="EMBL/GenBank/DDBJ databases">
        <title>Description of novel Gluconacetobacter.</title>
        <authorList>
            <person name="Sombolestani A."/>
        </authorList>
    </citation>
    <scope>NUCLEOTIDE SEQUENCE [LARGE SCALE GENOMIC DNA]</scope>
    <source>
        <strain evidence="1 2">LMG 19747</strain>
    </source>
</reference>
<dbReference type="Proteomes" id="UP000589085">
    <property type="component" value="Unassembled WGS sequence"/>
</dbReference>
<name>A0A7W4NNZ7_9PROT</name>
<sequence>MKTSSKPAGAESDVSTLIELLETVVDIQQEHGKLLARLASALAQPPSEEAALAESLRAIAEAIERRSADISTLGEEIRRLPDLLGATLSAAFGTYLLDKE</sequence>
<evidence type="ECO:0000313" key="1">
    <source>
        <dbReference type="EMBL" id="MBB2161217.1"/>
    </source>
</evidence>
<protein>
    <submittedName>
        <fullName evidence="1">Uncharacterized protein</fullName>
    </submittedName>
</protein>
<organism evidence="1 2">
    <name type="scientific">Gluconacetobacter sacchari</name>
    <dbReference type="NCBI Taxonomy" id="92759"/>
    <lineage>
        <taxon>Bacteria</taxon>
        <taxon>Pseudomonadati</taxon>
        <taxon>Pseudomonadota</taxon>
        <taxon>Alphaproteobacteria</taxon>
        <taxon>Acetobacterales</taxon>
        <taxon>Acetobacteraceae</taxon>
        <taxon>Gluconacetobacter</taxon>
    </lineage>
</organism>
<comment type="caution">
    <text evidence="1">The sequence shown here is derived from an EMBL/GenBank/DDBJ whole genome shotgun (WGS) entry which is preliminary data.</text>
</comment>